<reference evidence="8 9" key="1">
    <citation type="submission" date="2020-08" db="EMBL/GenBank/DDBJ databases">
        <title>Genomic Encyclopedia of Archaeal and Bacterial Type Strains, Phase II (KMG-II): from individual species to whole genera.</title>
        <authorList>
            <person name="Goeker M."/>
        </authorList>
    </citation>
    <scope>NUCLEOTIDE SEQUENCE [LARGE SCALE GENOMIC DNA]</scope>
    <source>
        <strain evidence="8 9">DSM 43850</strain>
    </source>
</reference>
<feature type="transmembrane region" description="Helical" evidence="6">
    <location>
        <begin position="763"/>
        <end position="786"/>
    </location>
</feature>
<feature type="transmembrane region" description="Helical" evidence="6">
    <location>
        <begin position="730"/>
        <end position="751"/>
    </location>
</feature>
<evidence type="ECO:0000256" key="1">
    <source>
        <dbReference type="ARBA" id="ARBA00004651"/>
    </source>
</evidence>
<accession>A0ABR6BXS9</accession>
<comment type="caution">
    <text evidence="8">The sequence shown here is derived from an EMBL/GenBank/DDBJ whole genome shotgun (WGS) entry which is preliminary data.</text>
</comment>
<feature type="transmembrane region" description="Helical" evidence="6">
    <location>
        <begin position="441"/>
        <end position="462"/>
    </location>
</feature>
<feature type="transmembrane region" description="Helical" evidence="6">
    <location>
        <begin position="220"/>
        <end position="242"/>
    </location>
</feature>
<keyword evidence="3 6" id="KW-0812">Transmembrane</keyword>
<feature type="transmembrane region" description="Helical" evidence="6">
    <location>
        <begin position="45"/>
        <end position="65"/>
    </location>
</feature>
<evidence type="ECO:0000256" key="6">
    <source>
        <dbReference type="SAM" id="Phobius"/>
    </source>
</evidence>
<gene>
    <name evidence="8" type="ORF">BC739_008975</name>
</gene>
<keyword evidence="2" id="KW-1003">Cell membrane</keyword>
<name>A0ABR6BXS9_9PSEU</name>
<feature type="transmembrane region" description="Helical" evidence="6">
    <location>
        <begin position="390"/>
        <end position="412"/>
    </location>
</feature>
<evidence type="ECO:0000256" key="4">
    <source>
        <dbReference type="ARBA" id="ARBA00022989"/>
    </source>
</evidence>
<dbReference type="PANTHER" id="PTHR30287">
    <property type="entry name" value="MEMBRANE COMPONENT OF PREDICTED ABC SUPERFAMILY METABOLITE UPTAKE TRANSPORTER"/>
    <property type="match status" value="1"/>
</dbReference>
<evidence type="ECO:0000313" key="8">
    <source>
        <dbReference type="EMBL" id="MBA8931723.1"/>
    </source>
</evidence>
<proteinExistence type="predicted"/>
<keyword evidence="5 6" id="KW-0472">Membrane</keyword>
<organism evidence="8 9">
    <name type="scientific">Kutzneria viridogrisea</name>
    <dbReference type="NCBI Taxonomy" id="47990"/>
    <lineage>
        <taxon>Bacteria</taxon>
        <taxon>Bacillati</taxon>
        <taxon>Actinomycetota</taxon>
        <taxon>Actinomycetes</taxon>
        <taxon>Pseudonocardiales</taxon>
        <taxon>Pseudonocardiaceae</taxon>
        <taxon>Kutzneria</taxon>
    </lineage>
</organism>
<feature type="transmembrane region" description="Helical" evidence="6">
    <location>
        <begin position="274"/>
        <end position="296"/>
    </location>
</feature>
<dbReference type="Pfam" id="PF02687">
    <property type="entry name" value="FtsX"/>
    <property type="match status" value="2"/>
</dbReference>
<dbReference type="EMBL" id="JACJID010000009">
    <property type="protein sequence ID" value="MBA8931723.1"/>
    <property type="molecule type" value="Genomic_DNA"/>
</dbReference>
<keyword evidence="4 6" id="KW-1133">Transmembrane helix</keyword>
<dbReference type="PANTHER" id="PTHR30287:SF2">
    <property type="entry name" value="BLL1001 PROTEIN"/>
    <property type="match status" value="1"/>
</dbReference>
<feature type="transmembrane region" description="Helical" evidence="6">
    <location>
        <begin position="667"/>
        <end position="693"/>
    </location>
</feature>
<sequence length="797" mass="84349">MNSSDNRSRETVGARSRGPGALLTRWVGDLALGVRLALGGGRTSWARLALTAVGVGLGVAVLLAATSLPHMLQVRNERGNARAIPSHGSVEAQQQSVAGVDPVDIELRNDEYQGRGLQGYVVQLNGPNPPHAPGVDRLPGPGEVVLSPALAELLNSPGGDLLRPRFSQRVIGTIADEGLTGPNELFFYVGLPSLAGQTEVGRIHNFGWQEAPRELRGIEWLLIALGAATFLIPVVVFVATSTRLAASARDRRLAALRLVGADGKQVRRIAAGEAFVGAIAGLFVGVAMFLVARQVVPALSFSALRGGIFAADIRPEWTLIALILVLVPLLSVGVATLSLRRTIIEPLGVVRRGRQGRRKLWWRLIPVVVGVGLLLWKSKSFERTVDNSSQAAVVAGIILLLISVPVILPWVVERVVVLLRGGSPSWQLAIRRLQLDSGTSARVVGGVAVVLTGAIALQTLFIPARSEATPRSSANTEFWAGMPATSLTEVDVFRSALGGLVGLGKAKFAVNGQVQDAKGQRVNLELGSCEELRAMVKLDRCAEGDAFYVPLPGATRPSPDSHTFVPVAGQQVWFSGSYGQDLAKLPKWTVPATLRSVDPVKDSGSAVGSLLVTKGAIAKVTNPALYAHASIAPKTPDPRFVEYARNALAPLGWKANVYSNNQDGNDIFLLISRVLNIGSIITLLLAAASLMVVALEQIRERRRALAVLMANGVQRKVLAVSLLWQNTIPIVLGVVIALATGVGLAVLLLGISGRTVALDWPMIAAYCGTGALAVLAVTMLTLPSLWRAASVEGLRGE</sequence>
<evidence type="ECO:0000256" key="3">
    <source>
        <dbReference type="ARBA" id="ARBA00022692"/>
    </source>
</evidence>
<feature type="transmembrane region" description="Helical" evidence="6">
    <location>
        <begin position="316"/>
        <end position="339"/>
    </location>
</feature>
<dbReference type="InterPro" id="IPR038766">
    <property type="entry name" value="Membrane_comp_ABC_pdt"/>
</dbReference>
<dbReference type="RefSeq" id="WP_182840444.1">
    <property type="nucleotide sequence ID" value="NZ_BAAABQ010000089.1"/>
</dbReference>
<dbReference type="InterPro" id="IPR003838">
    <property type="entry name" value="ABC3_permease_C"/>
</dbReference>
<evidence type="ECO:0000256" key="5">
    <source>
        <dbReference type="ARBA" id="ARBA00023136"/>
    </source>
</evidence>
<evidence type="ECO:0000256" key="2">
    <source>
        <dbReference type="ARBA" id="ARBA00022475"/>
    </source>
</evidence>
<evidence type="ECO:0000259" key="7">
    <source>
        <dbReference type="Pfam" id="PF02687"/>
    </source>
</evidence>
<feature type="domain" description="ABC3 transporter permease C-terminal" evidence="7">
    <location>
        <begin position="677"/>
        <end position="784"/>
    </location>
</feature>
<keyword evidence="9" id="KW-1185">Reference proteome</keyword>
<feature type="transmembrane region" description="Helical" evidence="6">
    <location>
        <begin position="360"/>
        <end position="378"/>
    </location>
</feature>
<comment type="subcellular location">
    <subcellularLocation>
        <location evidence="1">Cell membrane</location>
        <topology evidence="1">Multi-pass membrane protein</topology>
    </subcellularLocation>
</comment>
<dbReference type="Proteomes" id="UP000517916">
    <property type="component" value="Unassembled WGS sequence"/>
</dbReference>
<feature type="domain" description="ABC3 transporter permease C-terminal" evidence="7">
    <location>
        <begin position="228"/>
        <end position="341"/>
    </location>
</feature>
<evidence type="ECO:0000313" key="9">
    <source>
        <dbReference type="Proteomes" id="UP000517916"/>
    </source>
</evidence>
<keyword evidence="8" id="KW-0449">Lipoprotein</keyword>
<protein>
    <submittedName>
        <fullName evidence="8">ABC-type lipoprotein release transport system permease subunit</fullName>
    </submittedName>
</protein>